<accession>A0ABZ2YXX7</accession>
<dbReference type="Gene3D" id="2.60.120.1440">
    <property type="match status" value="1"/>
</dbReference>
<dbReference type="InterPro" id="IPR032508">
    <property type="entry name" value="FecR_C"/>
</dbReference>
<evidence type="ECO:0000256" key="1">
    <source>
        <dbReference type="SAM" id="Phobius"/>
    </source>
</evidence>
<evidence type="ECO:0000259" key="2">
    <source>
        <dbReference type="Pfam" id="PF04773"/>
    </source>
</evidence>
<dbReference type="RefSeq" id="WP_341839310.1">
    <property type="nucleotide sequence ID" value="NZ_CP149792.1"/>
</dbReference>
<reference evidence="4 5" key="1">
    <citation type="submission" date="2024-03" db="EMBL/GenBank/DDBJ databases">
        <title>Chitinophaga caseinilytica sp. nov., a casein hydrolysing bacterium isolated from forest soil.</title>
        <authorList>
            <person name="Lee D.S."/>
            <person name="Han D.M."/>
            <person name="Baek J.H."/>
            <person name="Choi D.G."/>
            <person name="Jeon J.H."/>
            <person name="Jeon C.O."/>
        </authorList>
    </citation>
    <scope>NUCLEOTIDE SEQUENCE [LARGE SCALE GENOMIC DNA]</scope>
    <source>
        <strain evidence="4 5">KACC 19118</strain>
    </source>
</reference>
<evidence type="ECO:0000313" key="5">
    <source>
        <dbReference type="Proteomes" id="UP001449657"/>
    </source>
</evidence>
<evidence type="ECO:0000313" key="4">
    <source>
        <dbReference type="EMBL" id="WZN44530.1"/>
    </source>
</evidence>
<dbReference type="InterPro" id="IPR012373">
    <property type="entry name" value="Ferrdict_sens_TM"/>
</dbReference>
<name>A0ABZ2YXX7_9BACT</name>
<proteinExistence type="predicted"/>
<sequence length="415" mass="45978">MDVDNLPEHELPGLLRAAALTAKEKLHQLTDAEKDELQHWLEQKTQHQEWYDSLRSGDGLSRLNTDYSKFTAAAQPALADFHRQHFPQPTPSRTTKILRASWIRYAAAVFLLLAVAWYFMPRQQPKLAQQPPKPIQQQILPGQEGAILTLADGSTIELDSVGNGVVAQQSGADLSVSNGQLRYKANGKSSAEETFNTLTTPKGRQYKIILPDGSAAWLNAASSIRFPTQFTQNARRVAISGEVYFEVAAMKKAGETLPFIVNADNRFEVEVLGTHFNINAYADEPVLNTTLLQGKVAVTAQRPEGRQKVVLKPGEQAAMALRGGEAGKMTVRPGDPGKVLAWKNGVFDFDDVGIEEVMRQLKRWYDIDVKYAAGVPKIEFVGKMTRDIPLEGLLIALEKSNVHFRLEGRTLIVLP</sequence>
<feature type="transmembrane region" description="Helical" evidence="1">
    <location>
        <begin position="102"/>
        <end position="120"/>
    </location>
</feature>
<gene>
    <name evidence="4" type="ORF">WJU22_16670</name>
</gene>
<dbReference type="Proteomes" id="UP001449657">
    <property type="component" value="Chromosome"/>
</dbReference>
<feature type="domain" description="FecR protein" evidence="2">
    <location>
        <begin position="197"/>
        <end position="296"/>
    </location>
</feature>
<organism evidence="4 5">
    <name type="scientific">Chitinophaga caseinilytica</name>
    <dbReference type="NCBI Taxonomy" id="2267521"/>
    <lineage>
        <taxon>Bacteria</taxon>
        <taxon>Pseudomonadati</taxon>
        <taxon>Bacteroidota</taxon>
        <taxon>Chitinophagia</taxon>
        <taxon>Chitinophagales</taxon>
        <taxon>Chitinophagaceae</taxon>
        <taxon>Chitinophaga</taxon>
    </lineage>
</organism>
<keyword evidence="1" id="KW-0812">Transmembrane</keyword>
<keyword evidence="1" id="KW-0472">Membrane</keyword>
<dbReference type="EMBL" id="CP150096">
    <property type="protein sequence ID" value="WZN44530.1"/>
    <property type="molecule type" value="Genomic_DNA"/>
</dbReference>
<keyword evidence="1" id="KW-1133">Transmembrane helix</keyword>
<feature type="domain" description="Protein FecR C-terminal" evidence="3">
    <location>
        <begin position="347"/>
        <end position="413"/>
    </location>
</feature>
<dbReference type="Pfam" id="PF04773">
    <property type="entry name" value="FecR"/>
    <property type="match status" value="1"/>
</dbReference>
<dbReference type="InterPro" id="IPR006860">
    <property type="entry name" value="FecR"/>
</dbReference>
<dbReference type="PANTHER" id="PTHR30273:SF2">
    <property type="entry name" value="PROTEIN FECR"/>
    <property type="match status" value="1"/>
</dbReference>
<evidence type="ECO:0000259" key="3">
    <source>
        <dbReference type="Pfam" id="PF16344"/>
    </source>
</evidence>
<dbReference type="PANTHER" id="PTHR30273">
    <property type="entry name" value="PERIPLASMIC SIGNAL SENSOR AND SIGMA FACTOR ACTIVATOR FECR-RELATED"/>
    <property type="match status" value="1"/>
</dbReference>
<dbReference type="Gene3D" id="3.55.50.30">
    <property type="match status" value="1"/>
</dbReference>
<protein>
    <submittedName>
        <fullName evidence="4">FecR domain-containing protein</fullName>
    </submittedName>
</protein>
<dbReference type="Pfam" id="PF16344">
    <property type="entry name" value="FecR_C"/>
    <property type="match status" value="1"/>
</dbReference>
<keyword evidence="5" id="KW-1185">Reference proteome</keyword>